<dbReference type="eggNOG" id="ENOG5032UDM">
    <property type="taxonomic scope" value="Bacteria"/>
</dbReference>
<sequence>MKIYHGGFLEVSCPRILEPSRAMDFGNGFYTTTSFNQAKKWSLIKKDRFHYEKAVVSAFEVDNEIFKTAKIKSKVFPKADEEWLDFVMANRQDIHFVYDYDVVMGAVANDNVYASLNLYEDGFLSKKELLDELIAWKYVDQICFHTEKSLNYLEFIKSEEVFQ</sequence>
<name>F2NWD0_TRES6</name>
<reference evidence="1 2" key="1">
    <citation type="journal article" date="2011" name="Stand. Genomic Sci.">
        <title>Complete genome sequence of Treponema succinifaciens type strain (6091).</title>
        <authorList>
            <person name="Han C."/>
            <person name="Gronow S."/>
            <person name="Teshima H."/>
            <person name="Lapidus A."/>
            <person name="Nolan M."/>
            <person name="Lucas S."/>
            <person name="Hammon N."/>
            <person name="Deshpande S."/>
            <person name="Cheng J.F."/>
            <person name="Zeytun A."/>
            <person name="Tapia R."/>
            <person name="Goodwin L."/>
            <person name="Pitluck S."/>
            <person name="Liolios K."/>
            <person name="Pagani I."/>
            <person name="Ivanova N."/>
            <person name="Mavromatis K."/>
            <person name="Mikhailova N."/>
            <person name="Huntemann M."/>
            <person name="Pati A."/>
            <person name="Chen A."/>
            <person name="Palaniappan K."/>
            <person name="Land M."/>
            <person name="Hauser L."/>
            <person name="Brambilla E.M."/>
            <person name="Rohde M."/>
            <person name="Goker M."/>
            <person name="Woyke T."/>
            <person name="Bristow J."/>
            <person name="Eisen J.A."/>
            <person name="Markowitz V."/>
            <person name="Hugenholtz P."/>
            <person name="Kyrpides N.C."/>
            <person name="Klenk H.P."/>
            <person name="Detter J.C."/>
        </authorList>
    </citation>
    <scope>NUCLEOTIDE SEQUENCE [LARGE SCALE GENOMIC DNA]</scope>
    <source>
        <strain evidence="2">ATCC 33096 / DSM 2489 / 6091</strain>
    </source>
</reference>
<reference evidence="2" key="2">
    <citation type="submission" date="2011-04" db="EMBL/GenBank/DDBJ databases">
        <title>The complete genome of chromosome of Treponema succinifaciens DSM 2489.</title>
        <authorList>
            <person name="Lucas S."/>
            <person name="Copeland A."/>
            <person name="Lapidus A."/>
            <person name="Bruce D."/>
            <person name="Goodwin L."/>
            <person name="Pitluck S."/>
            <person name="Peters L."/>
            <person name="Kyrpides N."/>
            <person name="Mavromatis K."/>
            <person name="Ivanova N."/>
            <person name="Ovchinnikova G."/>
            <person name="Teshima H."/>
            <person name="Detter J.C."/>
            <person name="Tapia R."/>
            <person name="Han C."/>
            <person name="Land M."/>
            <person name="Hauser L."/>
            <person name="Markowitz V."/>
            <person name="Cheng J.-F."/>
            <person name="Hugenholtz P."/>
            <person name="Woyke T."/>
            <person name="Wu D."/>
            <person name="Gronow S."/>
            <person name="Wellnitz S."/>
            <person name="Brambilla E."/>
            <person name="Klenk H.-P."/>
            <person name="Eisen J.A."/>
        </authorList>
    </citation>
    <scope>NUCLEOTIDE SEQUENCE [LARGE SCALE GENOMIC DNA]</scope>
    <source>
        <strain evidence="2">ATCC 33096 / DSM 2489 / 6091</strain>
    </source>
</reference>
<dbReference type="EMBL" id="CP002631">
    <property type="protein sequence ID" value="AEB15051.1"/>
    <property type="molecule type" value="Genomic_DNA"/>
</dbReference>
<dbReference type="STRING" id="869209.Tresu_2182"/>
<keyword evidence="2" id="KW-1185">Reference proteome</keyword>
<proteinExistence type="predicted"/>
<gene>
    <name evidence="1" type="ordered locus">Tresu_2182</name>
</gene>
<organism evidence="1 2">
    <name type="scientific">Treponema succinifaciens (strain ATCC 33096 / DSM 2489 / 6091)</name>
    <dbReference type="NCBI Taxonomy" id="869209"/>
    <lineage>
        <taxon>Bacteria</taxon>
        <taxon>Pseudomonadati</taxon>
        <taxon>Spirochaetota</taxon>
        <taxon>Spirochaetia</taxon>
        <taxon>Spirochaetales</taxon>
        <taxon>Treponemataceae</taxon>
        <taxon>Treponema</taxon>
    </lineage>
</organism>
<dbReference type="KEGG" id="tsu:Tresu_2182"/>
<dbReference type="Pfam" id="PF13151">
    <property type="entry name" value="DUF3990"/>
    <property type="match status" value="1"/>
</dbReference>
<evidence type="ECO:0008006" key="3">
    <source>
        <dbReference type="Google" id="ProtNLM"/>
    </source>
</evidence>
<dbReference type="GeneID" id="302999303"/>
<dbReference type="HOGENOM" id="CLU_075559_1_0_12"/>
<protein>
    <recommendedName>
        <fullName evidence="3">Sortase</fullName>
    </recommendedName>
</protein>
<dbReference type="InterPro" id="IPR025051">
    <property type="entry name" value="DUF3990"/>
</dbReference>
<dbReference type="RefSeq" id="WP_013702303.1">
    <property type="nucleotide sequence ID" value="NC_015385.1"/>
</dbReference>
<accession>F2NWD0</accession>
<dbReference type="OrthoDB" id="9813772at2"/>
<dbReference type="AlphaFoldDB" id="F2NWD0"/>
<evidence type="ECO:0000313" key="2">
    <source>
        <dbReference type="Proteomes" id="UP000006852"/>
    </source>
</evidence>
<evidence type="ECO:0000313" key="1">
    <source>
        <dbReference type="EMBL" id="AEB15051.1"/>
    </source>
</evidence>
<dbReference type="Proteomes" id="UP000006852">
    <property type="component" value="Chromosome"/>
</dbReference>